<dbReference type="RefSeq" id="WP_206292380.1">
    <property type="nucleotide sequence ID" value="NZ_CP063458.1"/>
</dbReference>
<dbReference type="Proteomes" id="UP000593765">
    <property type="component" value="Chromosome"/>
</dbReference>
<keyword evidence="3" id="KW-1185">Reference proteome</keyword>
<gene>
    <name evidence="2" type="ORF">IPV69_24595</name>
</gene>
<evidence type="ECO:0008006" key="4">
    <source>
        <dbReference type="Google" id="ProtNLM"/>
    </source>
</evidence>
<dbReference type="InterPro" id="IPR036597">
    <property type="entry name" value="Fido-like_dom_sf"/>
</dbReference>
<organism evidence="2 3">
    <name type="scientific">Humisphaera borealis</name>
    <dbReference type="NCBI Taxonomy" id="2807512"/>
    <lineage>
        <taxon>Bacteria</taxon>
        <taxon>Pseudomonadati</taxon>
        <taxon>Planctomycetota</taxon>
        <taxon>Phycisphaerae</taxon>
        <taxon>Tepidisphaerales</taxon>
        <taxon>Tepidisphaeraceae</taxon>
        <taxon>Humisphaera</taxon>
    </lineage>
</organism>
<feature type="region of interest" description="Disordered" evidence="1">
    <location>
        <begin position="1"/>
        <end position="52"/>
    </location>
</feature>
<dbReference type="KEGG" id="hbs:IPV69_24595"/>
<accession>A0A7M2WV58</accession>
<reference evidence="2 3" key="1">
    <citation type="submission" date="2020-10" db="EMBL/GenBank/DDBJ databases">
        <title>Wide distribution of Phycisphaera-like planctomycetes from WD2101 soil group in peatlands and genome analysis of the first cultivated representative.</title>
        <authorList>
            <person name="Dedysh S.N."/>
            <person name="Beletsky A.V."/>
            <person name="Ivanova A."/>
            <person name="Kulichevskaya I.S."/>
            <person name="Suzina N.E."/>
            <person name="Philippov D.A."/>
            <person name="Rakitin A.L."/>
            <person name="Mardanov A.V."/>
            <person name="Ravin N.V."/>
        </authorList>
    </citation>
    <scope>NUCLEOTIDE SEQUENCE [LARGE SCALE GENOMIC DNA]</scope>
    <source>
        <strain evidence="2 3">M1803</strain>
    </source>
</reference>
<evidence type="ECO:0000256" key="1">
    <source>
        <dbReference type="SAM" id="MobiDB-lite"/>
    </source>
</evidence>
<name>A0A7M2WV58_9BACT</name>
<protein>
    <recommendedName>
        <fullName evidence="4">Fido domain-containing protein</fullName>
    </recommendedName>
</protein>
<evidence type="ECO:0000313" key="2">
    <source>
        <dbReference type="EMBL" id="QOV89346.1"/>
    </source>
</evidence>
<dbReference type="Gene3D" id="1.10.3290.10">
    <property type="entry name" value="Fido-like domain"/>
    <property type="match status" value="1"/>
</dbReference>
<dbReference type="AlphaFoldDB" id="A0A7M2WV58"/>
<dbReference type="EMBL" id="CP063458">
    <property type="protein sequence ID" value="QOV89346.1"/>
    <property type="molecule type" value="Genomic_DNA"/>
</dbReference>
<feature type="compositionally biased region" description="Basic and acidic residues" evidence="1">
    <location>
        <begin position="1"/>
        <end position="19"/>
    </location>
</feature>
<sequence length="283" mass="31027">MSFPGRPDETADSDSKPRLPDPSSTAPHSAEPRRVRPLVSREEASSAVEPRPPSLVRLRPAIPADARQWSRAIDRRLKLWRGDHDARPRPGTRSVPAAHLAAVSRASFCLDGIDISPRDAQAAVDHESGGRTLGSRNAQRMRGHVAILRRIERLGLRQLPLPPGEVFRWHAALACGLPSAVPDAALQTRLTDVCFRLATPHRRLVPAVEEAARIYADLLNDPLFPNFNGILARLLLAYALARTGLPPVVFEPDRDTDDETATPRRLQELLAASLDELIAMAAT</sequence>
<evidence type="ECO:0000313" key="3">
    <source>
        <dbReference type="Proteomes" id="UP000593765"/>
    </source>
</evidence>
<proteinExistence type="predicted"/>
<feature type="compositionally biased region" description="Basic and acidic residues" evidence="1">
    <location>
        <begin position="30"/>
        <end position="44"/>
    </location>
</feature>